<keyword evidence="7 9" id="KW-0472">Membrane</keyword>
<name>A0AAN7BBQ4_9PEZI</name>
<reference evidence="10" key="1">
    <citation type="journal article" date="2023" name="Mol. Phylogenet. Evol.">
        <title>Genome-scale phylogeny and comparative genomics of the fungal order Sordariales.</title>
        <authorList>
            <person name="Hensen N."/>
            <person name="Bonometti L."/>
            <person name="Westerberg I."/>
            <person name="Brannstrom I.O."/>
            <person name="Guillou S."/>
            <person name="Cros-Aarteil S."/>
            <person name="Calhoun S."/>
            <person name="Haridas S."/>
            <person name="Kuo A."/>
            <person name="Mondo S."/>
            <person name="Pangilinan J."/>
            <person name="Riley R."/>
            <person name="LaButti K."/>
            <person name="Andreopoulos B."/>
            <person name="Lipzen A."/>
            <person name="Chen C."/>
            <person name="Yan M."/>
            <person name="Daum C."/>
            <person name="Ng V."/>
            <person name="Clum A."/>
            <person name="Steindorff A."/>
            <person name="Ohm R.A."/>
            <person name="Martin F."/>
            <person name="Silar P."/>
            <person name="Natvig D.O."/>
            <person name="Lalanne C."/>
            <person name="Gautier V."/>
            <person name="Ament-Velasquez S.L."/>
            <person name="Kruys A."/>
            <person name="Hutchinson M.I."/>
            <person name="Powell A.J."/>
            <person name="Barry K."/>
            <person name="Miller A.N."/>
            <person name="Grigoriev I.V."/>
            <person name="Debuchy R."/>
            <person name="Gladieux P."/>
            <person name="Hiltunen Thoren M."/>
            <person name="Johannesson H."/>
        </authorList>
    </citation>
    <scope>NUCLEOTIDE SEQUENCE</scope>
    <source>
        <strain evidence="10">PSN293</strain>
    </source>
</reference>
<dbReference type="Gene3D" id="1.20.5.340">
    <property type="match status" value="1"/>
</dbReference>
<feature type="compositionally biased region" description="Basic and acidic residues" evidence="8">
    <location>
        <begin position="89"/>
        <end position="111"/>
    </location>
</feature>
<evidence type="ECO:0000256" key="6">
    <source>
        <dbReference type="ARBA" id="ARBA00023128"/>
    </source>
</evidence>
<evidence type="ECO:0000313" key="10">
    <source>
        <dbReference type="EMBL" id="KAK4217899.1"/>
    </source>
</evidence>
<evidence type="ECO:0000256" key="4">
    <source>
        <dbReference type="ARBA" id="ARBA00022989"/>
    </source>
</evidence>
<comment type="caution">
    <text evidence="10">The sequence shown here is derived from an EMBL/GenBank/DDBJ whole genome shotgun (WGS) entry which is preliminary data.</text>
</comment>
<evidence type="ECO:0000256" key="5">
    <source>
        <dbReference type="ARBA" id="ARBA00023054"/>
    </source>
</evidence>
<dbReference type="GO" id="GO:0016020">
    <property type="term" value="C:membrane"/>
    <property type="evidence" value="ECO:0007669"/>
    <property type="project" value="UniProtKB-SubCell"/>
</dbReference>
<keyword evidence="11" id="KW-1185">Reference proteome</keyword>
<dbReference type="AlphaFoldDB" id="A0AAN7BBQ4"/>
<evidence type="ECO:0000256" key="1">
    <source>
        <dbReference type="ARBA" id="ARBA00004173"/>
    </source>
</evidence>
<dbReference type="PANTHER" id="PTHR14360">
    <property type="entry name" value="PROTEIN FMP32, MITOCHONDRIAL"/>
    <property type="match status" value="1"/>
</dbReference>
<feature type="compositionally biased region" description="Low complexity" evidence="8">
    <location>
        <begin position="120"/>
        <end position="143"/>
    </location>
</feature>
<keyword evidence="4 9" id="KW-1133">Transmembrane helix</keyword>
<evidence type="ECO:0000313" key="11">
    <source>
        <dbReference type="Proteomes" id="UP001301769"/>
    </source>
</evidence>
<comment type="subcellular location">
    <subcellularLocation>
        <location evidence="2">Membrane</location>
    </subcellularLocation>
    <subcellularLocation>
        <location evidence="1">Mitochondrion</location>
    </subcellularLocation>
</comment>
<protein>
    <submittedName>
        <fullName evidence="10">Moz protein represents a chromatin-associated acetyltransferase</fullName>
    </submittedName>
</protein>
<dbReference type="Pfam" id="PF07798">
    <property type="entry name" value="CCDC90-like"/>
    <property type="match status" value="1"/>
</dbReference>
<evidence type="ECO:0000256" key="3">
    <source>
        <dbReference type="ARBA" id="ARBA00022692"/>
    </source>
</evidence>
<sequence>MATTRLTFLYPHLFRTSRGRSGDSLLQFTFNPSRPKAVSRTTLPPCQRLAYFKATPVARRSAFARRAGTGVEPESREDVEAQNPQQPASEDKPAPEETSGKEQDVEPKANSESKPPPEAPSEAETITNSPSVSETTTSEEPASIPDPPKPATSPEKPPSPTPKRSEGPMETILHMGPPEEAKHKPPHLTPPPYIHHFDSYSLVKQLTAGSYTEGQAITAMKAVRGLLSTNLDVAQESLVSKSDVENETYLFRAACSELSTEVKNNRRVADEQMRQQRTHLQHEVDILNQRLNQELQTLTDNVRGMFNDRRMAVREEQKAADSKIQQINYKITGHLNSDMKSEIEALRWVLIRRSALGVVTLALISVGAINYSNYVKRQKAAEKKRAQQEAQNHDGKTDHSPAPAAAEILAAS</sequence>
<evidence type="ECO:0000256" key="7">
    <source>
        <dbReference type="ARBA" id="ARBA00023136"/>
    </source>
</evidence>
<dbReference type="InterPro" id="IPR024461">
    <property type="entry name" value="CCDC90-like"/>
</dbReference>
<dbReference type="PANTHER" id="PTHR14360:SF12">
    <property type="entry name" value="MOZ PROTEIN REPRESENTS A CHROMATIN-ASSOCIATED ACETYLTRANSFERASE"/>
    <property type="match status" value="1"/>
</dbReference>
<feature type="compositionally biased region" description="Basic and acidic residues" evidence="8">
    <location>
        <begin position="379"/>
        <end position="399"/>
    </location>
</feature>
<keyword evidence="6" id="KW-0496">Mitochondrion</keyword>
<dbReference type="GO" id="GO:0005739">
    <property type="term" value="C:mitochondrion"/>
    <property type="evidence" value="ECO:0007669"/>
    <property type="project" value="UniProtKB-SubCell"/>
</dbReference>
<dbReference type="EMBL" id="MU858056">
    <property type="protein sequence ID" value="KAK4217899.1"/>
    <property type="molecule type" value="Genomic_DNA"/>
</dbReference>
<evidence type="ECO:0000256" key="2">
    <source>
        <dbReference type="ARBA" id="ARBA00004370"/>
    </source>
</evidence>
<feature type="transmembrane region" description="Helical" evidence="9">
    <location>
        <begin position="355"/>
        <end position="375"/>
    </location>
</feature>
<feature type="compositionally biased region" description="Pro residues" evidence="8">
    <location>
        <begin position="144"/>
        <end position="161"/>
    </location>
</feature>
<gene>
    <name evidence="10" type="ORF">QBC37DRAFT_383989</name>
</gene>
<feature type="region of interest" description="Disordered" evidence="8">
    <location>
        <begin position="63"/>
        <end position="186"/>
    </location>
</feature>
<organism evidence="10 11">
    <name type="scientific">Rhypophila decipiens</name>
    <dbReference type="NCBI Taxonomy" id="261697"/>
    <lineage>
        <taxon>Eukaryota</taxon>
        <taxon>Fungi</taxon>
        <taxon>Dikarya</taxon>
        <taxon>Ascomycota</taxon>
        <taxon>Pezizomycotina</taxon>
        <taxon>Sordariomycetes</taxon>
        <taxon>Sordariomycetidae</taxon>
        <taxon>Sordariales</taxon>
        <taxon>Naviculisporaceae</taxon>
        <taxon>Rhypophila</taxon>
    </lineage>
</organism>
<keyword evidence="5" id="KW-0175">Coiled coil</keyword>
<proteinExistence type="predicted"/>
<feature type="region of interest" description="Disordered" evidence="8">
    <location>
        <begin position="379"/>
        <end position="412"/>
    </location>
</feature>
<dbReference type="Proteomes" id="UP001301769">
    <property type="component" value="Unassembled WGS sequence"/>
</dbReference>
<reference evidence="10" key="2">
    <citation type="submission" date="2023-05" db="EMBL/GenBank/DDBJ databases">
        <authorList>
            <consortium name="Lawrence Berkeley National Laboratory"/>
            <person name="Steindorff A."/>
            <person name="Hensen N."/>
            <person name="Bonometti L."/>
            <person name="Westerberg I."/>
            <person name="Brannstrom I.O."/>
            <person name="Guillou S."/>
            <person name="Cros-Aarteil S."/>
            <person name="Calhoun S."/>
            <person name="Haridas S."/>
            <person name="Kuo A."/>
            <person name="Mondo S."/>
            <person name="Pangilinan J."/>
            <person name="Riley R."/>
            <person name="Labutti K."/>
            <person name="Andreopoulos B."/>
            <person name="Lipzen A."/>
            <person name="Chen C."/>
            <person name="Yanf M."/>
            <person name="Daum C."/>
            <person name="Ng V."/>
            <person name="Clum A."/>
            <person name="Ohm R."/>
            <person name="Martin F."/>
            <person name="Silar P."/>
            <person name="Natvig D."/>
            <person name="Lalanne C."/>
            <person name="Gautier V."/>
            <person name="Ament-Velasquez S.L."/>
            <person name="Kruys A."/>
            <person name="Hutchinson M.I."/>
            <person name="Powell A.J."/>
            <person name="Barry K."/>
            <person name="Miller A.N."/>
            <person name="Grigoriev I.V."/>
            <person name="Debuchy R."/>
            <person name="Gladieux P."/>
            <person name="Thoren M.H."/>
            <person name="Johannesson H."/>
        </authorList>
    </citation>
    <scope>NUCLEOTIDE SEQUENCE</scope>
    <source>
        <strain evidence="10">PSN293</strain>
    </source>
</reference>
<accession>A0AAN7BBQ4</accession>
<evidence type="ECO:0000256" key="8">
    <source>
        <dbReference type="SAM" id="MobiDB-lite"/>
    </source>
</evidence>
<keyword evidence="3 9" id="KW-0812">Transmembrane</keyword>
<dbReference type="FunFam" id="1.20.5.340:FF:000041">
    <property type="entry name" value="Moz represents a chromatin-associated acetyltransferase protein"/>
    <property type="match status" value="1"/>
</dbReference>
<feature type="compositionally biased region" description="Low complexity" evidence="8">
    <location>
        <begin position="402"/>
        <end position="412"/>
    </location>
</feature>
<evidence type="ECO:0000256" key="9">
    <source>
        <dbReference type="SAM" id="Phobius"/>
    </source>
</evidence>